<dbReference type="AlphaFoldDB" id="A0A918KJ15"/>
<evidence type="ECO:0000313" key="3">
    <source>
        <dbReference type="Proteomes" id="UP000626148"/>
    </source>
</evidence>
<name>A0A918KJ15_9GAMM</name>
<comment type="caution">
    <text evidence="2">The sequence shown here is derived from an EMBL/GenBank/DDBJ whole genome shotgun (WGS) entry which is preliminary data.</text>
</comment>
<dbReference type="RefSeq" id="WP_189611132.1">
    <property type="nucleotide sequence ID" value="NZ_BMXR01000009.1"/>
</dbReference>
<keyword evidence="1" id="KW-0175">Coiled coil</keyword>
<dbReference type="Proteomes" id="UP000626148">
    <property type="component" value="Unassembled WGS sequence"/>
</dbReference>
<reference evidence="2" key="1">
    <citation type="journal article" date="2014" name="Int. J. Syst. Evol. Microbiol.">
        <title>Complete genome sequence of Corynebacterium casei LMG S-19264T (=DSM 44701T), isolated from a smear-ripened cheese.</title>
        <authorList>
            <consortium name="US DOE Joint Genome Institute (JGI-PGF)"/>
            <person name="Walter F."/>
            <person name="Albersmeier A."/>
            <person name="Kalinowski J."/>
            <person name="Ruckert C."/>
        </authorList>
    </citation>
    <scope>NUCLEOTIDE SEQUENCE</scope>
    <source>
        <strain evidence="2">KCTC 22169</strain>
    </source>
</reference>
<gene>
    <name evidence="2" type="ORF">GCM10007392_35340</name>
</gene>
<dbReference type="Gene3D" id="1.20.5.300">
    <property type="match status" value="1"/>
</dbReference>
<evidence type="ECO:0000256" key="1">
    <source>
        <dbReference type="SAM" id="Coils"/>
    </source>
</evidence>
<keyword evidence="3" id="KW-1185">Reference proteome</keyword>
<evidence type="ECO:0000313" key="2">
    <source>
        <dbReference type="EMBL" id="GGX64486.1"/>
    </source>
</evidence>
<feature type="coiled-coil region" evidence="1">
    <location>
        <begin position="21"/>
        <end position="55"/>
    </location>
</feature>
<dbReference type="PANTHER" id="PTHR36508:SF1">
    <property type="entry name" value="PROTEIN SLYX"/>
    <property type="match status" value="1"/>
</dbReference>
<sequence>MSAEERVTDLEIRLTHLDDTVDQLNQIIIDQQDRISRLERTLKEVLSDHERLKEAVSPDIVDSPPPHY</sequence>
<dbReference type="Pfam" id="PF04102">
    <property type="entry name" value="SlyX"/>
    <property type="match status" value="1"/>
</dbReference>
<proteinExistence type="predicted"/>
<dbReference type="InterPro" id="IPR007236">
    <property type="entry name" value="SlyX"/>
</dbReference>
<organism evidence="2 3">
    <name type="scientific">Saccharospirillum salsuginis</name>
    <dbReference type="NCBI Taxonomy" id="418750"/>
    <lineage>
        <taxon>Bacteria</taxon>
        <taxon>Pseudomonadati</taxon>
        <taxon>Pseudomonadota</taxon>
        <taxon>Gammaproteobacteria</taxon>
        <taxon>Oceanospirillales</taxon>
        <taxon>Saccharospirillaceae</taxon>
        <taxon>Saccharospirillum</taxon>
    </lineage>
</organism>
<reference evidence="2" key="2">
    <citation type="submission" date="2020-09" db="EMBL/GenBank/DDBJ databases">
        <authorList>
            <person name="Sun Q."/>
            <person name="Kim S."/>
        </authorList>
    </citation>
    <scope>NUCLEOTIDE SEQUENCE</scope>
    <source>
        <strain evidence="2">KCTC 22169</strain>
    </source>
</reference>
<accession>A0A918KJ15</accession>
<evidence type="ECO:0008006" key="4">
    <source>
        <dbReference type="Google" id="ProtNLM"/>
    </source>
</evidence>
<dbReference type="PANTHER" id="PTHR36508">
    <property type="entry name" value="PROTEIN SLYX"/>
    <property type="match status" value="1"/>
</dbReference>
<protein>
    <recommendedName>
        <fullName evidence="4">SlyX protein</fullName>
    </recommendedName>
</protein>
<dbReference type="EMBL" id="BMXR01000009">
    <property type="protein sequence ID" value="GGX64486.1"/>
    <property type="molecule type" value="Genomic_DNA"/>
</dbReference>